<gene>
    <name evidence="1" type="ORF">F4Y42_10160</name>
</gene>
<proteinExistence type="predicted"/>
<comment type="caution">
    <text evidence="1">The sequence shown here is derived from an EMBL/GenBank/DDBJ whole genome shotgun (WGS) entry which is preliminary data.</text>
</comment>
<dbReference type="EMBL" id="VXRG01000087">
    <property type="protein sequence ID" value="MXY93799.1"/>
    <property type="molecule type" value="Genomic_DNA"/>
</dbReference>
<reference evidence="1" key="1">
    <citation type="submission" date="2019-09" db="EMBL/GenBank/DDBJ databases">
        <title>Characterisation of the sponge microbiome using genome-centric metagenomics.</title>
        <authorList>
            <person name="Engelberts J.P."/>
            <person name="Robbins S.J."/>
            <person name="De Goeij J.M."/>
            <person name="Aranda M."/>
            <person name="Bell S.C."/>
            <person name="Webster N.S."/>
        </authorList>
    </citation>
    <scope>NUCLEOTIDE SEQUENCE</scope>
    <source>
        <strain evidence="1">SB0664_bin_27</strain>
    </source>
</reference>
<evidence type="ECO:0008006" key="2">
    <source>
        <dbReference type="Google" id="ProtNLM"/>
    </source>
</evidence>
<accession>A0A6B0YUY6</accession>
<protein>
    <recommendedName>
        <fullName evidence="2">DUF4276 family protein</fullName>
    </recommendedName>
</protein>
<dbReference type="AlphaFoldDB" id="A0A6B0YUY6"/>
<organism evidence="1">
    <name type="scientific">Caldilineaceae bacterium SB0664_bin_27</name>
    <dbReference type="NCBI Taxonomy" id="2605260"/>
    <lineage>
        <taxon>Bacteria</taxon>
        <taxon>Bacillati</taxon>
        <taxon>Chloroflexota</taxon>
        <taxon>Caldilineae</taxon>
        <taxon>Caldilineales</taxon>
        <taxon>Caldilineaceae</taxon>
    </lineage>
</organism>
<evidence type="ECO:0000313" key="1">
    <source>
        <dbReference type="EMBL" id="MXY93799.1"/>
    </source>
</evidence>
<name>A0A6B0YUY6_9CHLR</name>
<sequence>MNYRRLFVLVEGEDDERFFESVARPVFENLYDFVQLWQYSQRKKAKVNSFLNSIRPMQASGEADLVIVADLDESPCVTDRKERIQNSYRSLSAETGSLTRFRSSTRVLIVRREIESWYLAGLSDEECKRIGIVSPFSNTDHVAKEQFLSLMPNKFAAKAEFMLEILKVFDHETARTKNESFNYFMQNFGIVMR</sequence>